<comment type="catalytic activity">
    <reaction evidence="4">
        <text>a 5'-end triphospho-ribonucleoside in mRNA + H2O = a 5'-end phospho-ribonucleoside in mRNA + diphosphate + H(+)</text>
        <dbReference type="Rhea" id="RHEA:78683"/>
        <dbReference type="Rhea" id="RHEA-COMP:15692"/>
        <dbReference type="Rhea" id="RHEA-COMP:17164"/>
        <dbReference type="ChEBI" id="CHEBI:15377"/>
        <dbReference type="ChEBI" id="CHEBI:15378"/>
        <dbReference type="ChEBI" id="CHEBI:33019"/>
        <dbReference type="ChEBI" id="CHEBI:138282"/>
        <dbReference type="ChEBI" id="CHEBI:167618"/>
    </reaction>
    <physiologicalReaction direction="left-to-right" evidence="4">
        <dbReference type="Rhea" id="RHEA:78684"/>
    </physiologicalReaction>
</comment>
<evidence type="ECO:0000259" key="7">
    <source>
        <dbReference type="Pfam" id="PF08652"/>
    </source>
</evidence>
<dbReference type="InterPro" id="IPR013961">
    <property type="entry name" value="RAI1"/>
</dbReference>
<evidence type="ECO:0000313" key="8">
    <source>
        <dbReference type="EMBL" id="CAG8678510.1"/>
    </source>
</evidence>
<protein>
    <recommendedName>
        <fullName evidence="6">Decapping nuclease</fullName>
        <ecNumber evidence="6">3.6.1.-</ecNumber>
    </recommendedName>
</protein>
<dbReference type="GO" id="GO:0000166">
    <property type="term" value="F:nucleotide binding"/>
    <property type="evidence" value="ECO:0007669"/>
    <property type="project" value="UniProtKB-KW"/>
</dbReference>
<comment type="subcellular location">
    <subcellularLocation>
        <location evidence="6">Nucleus</location>
    </subcellularLocation>
</comment>
<dbReference type="PANTHER" id="PTHR12395">
    <property type="entry name" value="DOM-3 RELATED"/>
    <property type="match status" value="1"/>
</dbReference>
<keyword evidence="6" id="KW-0694">RNA-binding</keyword>
<accession>A0A9N9HD55</accession>
<organism evidence="8 9">
    <name type="scientific">Acaulospora morrowiae</name>
    <dbReference type="NCBI Taxonomy" id="94023"/>
    <lineage>
        <taxon>Eukaryota</taxon>
        <taxon>Fungi</taxon>
        <taxon>Fungi incertae sedis</taxon>
        <taxon>Mucoromycota</taxon>
        <taxon>Glomeromycotina</taxon>
        <taxon>Glomeromycetes</taxon>
        <taxon>Diversisporales</taxon>
        <taxon>Acaulosporaceae</taxon>
        <taxon>Acaulospora</taxon>
    </lineage>
</organism>
<dbReference type="GO" id="GO:0005829">
    <property type="term" value="C:cytosol"/>
    <property type="evidence" value="ECO:0007669"/>
    <property type="project" value="TreeGrafter"/>
</dbReference>
<sequence length="201" mass="23326">MAAHKPYSFLVHPIGRFFGPCASYKQPVEIMSFSYDDKRNLHMDDRELKYYYPPDLENCDLSRGYEKFIQREDGSGPAPIHSLLDALAHTKGLSQDKNLTRADLVSWRGIFTKILCTPYNRNEPWELGATLWNNTMYMMFQEHETEYTKENADGATPRHKLMIYWGYKFENLCTINKPASQVNSVEDPELLSRKTSVVNTN</sequence>
<evidence type="ECO:0000256" key="3">
    <source>
        <dbReference type="ARBA" id="ARBA00044676"/>
    </source>
</evidence>
<evidence type="ECO:0000256" key="1">
    <source>
        <dbReference type="ARBA" id="ARBA00001968"/>
    </source>
</evidence>
<evidence type="ECO:0000313" key="9">
    <source>
        <dbReference type="Proteomes" id="UP000789342"/>
    </source>
</evidence>
<dbReference type="OrthoDB" id="5853397at2759"/>
<dbReference type="GO" id="GO:0005634">
    <property type="term" value="C:nucleus"/>
    <property type="evidence" value="ECO:0007669"/>
    <property type="project" value="UniProtKB-SubCell"/>
</dbReference>
<keyword evidence="6" id="KW-0547">Nucleotide-binding</keyword>
<evidence type="ECO:0000256" key="4">
    <source>
        <dbReference type="ARBA" id="ARBA00044692"/>
    </source>
</evidence>
<dbReference type="Pfam" id="PF08652">
    <property type="entry name" value="RAI1"/>
    <property type="match status" value="1"/>
</dbReference>
<keyword evidence="6" id="KW-0540">Nuclease</keyword>
<keyword evidence="6" id="KW-0479">Metal-binding</keyword>
<dbReference type="GO" id="GO:0110155">
    <property type="term" value="P:NAD-cap decapping"/>
    <property type="evidence" value="ECO:0007669"/>
    <property type="project" value="TreeGrafter"/>
</dbReference>
<feature type="domain" description="RAI1-like" evidence="7">
    <location>
        <begin position="25"/>
        <end position="201"/>
    </location>
</feature>
<evidence type="ECO:0000256" key="5">
    <source>
        <dbReference type="ARBA" id="ARBA00048124"/>
    </source>
</evidence>
<dbReference type="GO" id="GO:0046872">
    <property type="term" value="F:metal ion binding"/>
    <property type="evidence" value="ECO:0007669"/>
    <property type="project" value="UniProtKB-KW"/>
</dbReference>
<comment type="caution">
    <text evidence="8">The sequence shown here is derived from an EMBL/GenBank/DDBJ whole genome shotgun (WGS) entry which is preliminary data.</text>
</comment>
<dbReference type="AlphaFoldDB" id="A0A9N9HD55"/>
<dbReference type="GO" id="GO:0000956">
    <property type="term" value="P:nuclear-transcribed mRNA catabolic process"/>
    <property type="evidence" value="ECO:0007669"/>
    <property type="project" value="TreeGrafter"/>
</dbReference>
<dbReference type="GO" id="GO:0004518">
    <property type="term" value="F:nuclease activity"/>
    <property type="evidence" value="ECO:0007669"/>
    <property type="project" value="UniProtKB-KW"/>
</dbReference>
<dbReference type="GO" id="GO:0003723">
    <property type="term" value="F:RNA binding"/>
    <property type="evidence" value="ECO:0007669"/>
    <property type="project" value="UniProtKB-KW"/>
</dbReference>
<comment type="similarity">
    <text evidence="2 6">Belongs to the DXO/Dom3Z family.</text>
</comment>
<dbReference type="EC" id="3.6.1.-" evidence="6"/>
<keyword evidence="6" id="KW-0539">Nucleus</keyword>
<feature type="non-terminal residue" evidence="8">
    <location>
        <position position="1"/>
    </location>
</feature>
<comment type="cofactor">
    <cofactor evidence="1 6">
        <name>a divalent metal cation</name>
        <dbReference type="ChEBI" id="CHEBI:60240"/>
    </cofactor>
</comment>
<reference evidence="8" key="1">
    <citation type="submission" date="2021-06" db="EMBL/GenBank/DDBJ databases">
        <authorList>
            <person name="Kallberg Y."/>
            <person name="Tangrot J."/>
            <person name="Rosling A."/>
        </authorList>
    </citation>
    <scope>NUCLEOTIDE SEQUENCE</scope>
    <source>
        <strain evidence="8">CL551</strain>
    </source>
</reference>
<comment type="function">
    <text evidence="6">Decapping enzyme for NAD-capped RNAs: specifically hydrolyzes the nicotinamide adenine dinucleotide (NAD) cap from a subset of RNAs by removing the entire NAD moiety from the 5'-end of an NAD-capped RNA.</text>
</comment>
<evidence type="ECO:0000256" key="2">
    <source>
        <dbReference type="ARBA" id="ARBA00006562"/>
    </source>
</evidence>
<keyword evidence="9" id="KW-1185">Reference proteome</keyword>
<keyword evidence="6" id="KW-0378">Hydrolase</keyword>
<comment type="catalytic activity">
    <reaction evidence="5">
        <text>a 5'-end NAD(+)-phospho-ribonucleoside in mRNA + H2O = a 5'-end phospho-ribonucleoside in mRNA + NAD(+) + H(+)</text>
        <dbReference type="Rhea" id="RHEA:60880"/>
        <dbReference type="Rhea" id="RHEA-COMP:15692"/>
        <dbReference type="Rhea" id="RHEA-COMP:15698"/>
        <dbReference type="ChEBI" id="CHEBI:15377"/>
        <dbReference type="ChEBI" id="CHEBI:15378"/>
        <dbReference type="ChEBI" id="CHEBI:57540"/>
        <dbReference type="ChEBI" id="CHEBI:138282"/>
        <dbReference type="ChEBI" id="CHEBI:144029"/>
    </reaction>
    <physiologicalReaction direction="left-to-right" evidence="5">
        <dbReference type="Rhea" id="RHEA:60881"/>
    </physiologicalReaction>
</comment>
<dbReference type="InterPro" id="IPR039039">
    <property type="entry name" value="RAI1-like_fam"/>
</dbReference>
<gene>
    <name evidence="8" type="ORF">AMORRO_LOCUS11141</name>
</gene>
<dbReference type="PANTHER" id="PTHR12395:SF9">
    <property type="entry name" value="DECAPPING AND EXORIBONUCLEASE PROTEIN"/>
    <property type="match status" value="1"/>
</dbReference>
<dbReference type="GO" id="GO:0034353">
    <property type="term" value="F:mRNA 5'-diphosphatase activity"/>
    <property type="evidence" value="ECO:0007669"/>
    <property type="project" value="TreeGrafter"/>
</dbReference>
<dbReference type="EMBL" id="CAJVPV010013521">
    <property type="protein sequence ID" value="CAG8678510.1"/>
    <property type="molecule type" value="Genomic_DNA"/>
</dbReference>
<dbReference type="Proteomes" id="UP000789342">
    <property type="component" value="Unassembled WGS sequence"/>
</dbReference>
<proteinExistence type="inferred from homology"/>
<evidence type="ECO:0000256" key="6">
    <source>
        <dbReference type="RuleBase" id="RU367113"/>
    </source>
</evidence>
<comment type="catalytic activity">
    <reaction evidence="3">
        <text>a 5'-end (N(7)-methyl 5'-triphosphoguanosine)-ribonucleoside-ribonucleotide in mRNA + H2O = a (N(7)-methyl 5'-triphosphoguanosine)-nucleoside + a 5'-end phospho-ribonucleoside in mRNA + H(+)</text>
        <dbReference type="Rhea" id="RHEA:66928"/>
        <dbReference type="Rhea" id="RHEA-COMP:15692"/>
        <dbReference type="Rhea" id="RHEA-COMP:17313"/>
        <dbReference type="ChEBI" id="CHEBI:15377"/>
        <dbReference type="ChEBI" id="CHEBI:15378"/>
        <dbReference type="ChEBI" id="CHEBI:138282"/>
        <dbReference type="ChEBI" id="CHEBI:172876"/>
        <dbReference type="ChEBI" id="CHEBI:172877"/>
    </reaction>
    <physiologicalReaction direction="left-to-right" evidence="3">
        <dbReference type="Rhea" id="RHEA:66929"/>
    </physiologicalReaction>
</comment>
<name>A0A9N9HD55_9GLOM</name>